<accession>A0A840UHF0</accession>
<keyword evidence="4" id="KW-0131">Cell cycle</keyword>
<dbReference type="GO" id="GO:0051301">
    <property type="term" value="P:cell division"/>
    <property type="evidence" value="ECO:0007669"/>
    <property type="project" value="UniProtKB-KW"/>
</dbReference>
<proteinExistence type="predicted"/>
<protein>
    <submittedName>
        <fullName evidence="4">FtsZ-interacting cell division protein YlmF</fullName>
    </submittedName>
</protein>
<feature type="domain" description="DUF4124" evidence="3">
    <location>
        <begin position="12"/>
        <end position="60"/>
    </location>
</feature>
<evidence type="ECO:0000256" key="1">
    <source>
        <dbReference type="SAM" id="MobiDB-lite"/>
    </source>
</evidence>
<gene>
    <name evidence="4" type="ORF">HNR38_002646</name>
</gene>
<keyword evidence="2" id="KW-0732">Signal</keyword>
<dbReference type="RefSeq" id="WP_183705021.1">
    <property type="nucleotide sequence ID" value="NZ_JACHFE010000007.1"/>
</dbReference>
<evidence type="ECO:0000256" key="2">
    <source>
        <dbReference type="SAM" id="SignalP"/>
    </source>
</evidence>
<sequence length="155" mass="17710">MNRKLLMLTIVMSLLPVMAAGSSVYKWTDENGVTHFGDRQPTGQNSEQVDVRSGTSGSATKERASPQEQVEELEQRQQEEQQRQKETAVQEARRKQREANCATARSNLEIIENNARIRTEENGEMRYLSPEEIEERRQQFQKIAEDNCGPAEEGQ</sequence>
<name>A0A840UHF0_9GAMM</name>
<dbReference type="Pfam" id="PF13511">
    <property type="entry name" value="DUF4124"/>
    <property type="match status" value="1"/>
</dbReference>
<feature type="compositionally biased region" description="Polar residues" evidence="1">
    <location>
        <begin position="41"/>
        <end position="59"/>
    </location>
</feature>
<feature type="signal peptide" evidence="2">
    <location>
        <begin position="1"/>
        <end position="19"/>
    </location>
</feature>
<feature type="chain" id="PRO_5033048732" evidence="2">
    <location>
        <begin position="20"/>
        <end position="155"/>
    </location>
</feature>
<keyword evidence="4" id="KW-0132">Cell division</keyword>
<feature type="region of interest" description="Disordered" evidence="1">
    <location>
        <begin position="35"/>
        <end position="101"/>
    </location>
</feature>
<evidence type="ECO:0000313" key="5">
    <source>
        <dbReference type="Proteomes" id="UP000591735"/>
    </source>
</evidence>
<dbReference type="Proteomes" id="UP000591735">
    <property type="component" value="Unassembled WGS sequence"/>
</dbReference>
<feature type="compositionally biased region" description="Basic and acidic residues" evidence="1">
    <location>
        <begin position="73"/>
        <end position="93"/>
    </location>
</feature>
<dbReference type="EMBL" id="JACHFE010000007">
    <property type="protein sequence ID" value="MBB5322151.1"/>
    <property type="molecule type" value="Genomic_DNA"/>
</dbReference>
<dbReference type="AlphaFoldDB" id="A0A840UHF0"/>
<keyword evidence="5" id="KW-1185">Reference proteome</keyword>
<evidence type="ECO:0000259" key="3">
    <source>
        <dbReference type="Pfam" id="PF13511"/>
    </source>
</evidence>
<organism evidence="4 5">
    <name type="scientific">Marinobacter oulmenensis</name>
    <dbReference type="NCBI Taxonomy" id="643747"/>
    <lineage>
        <taxon>Bacteria</taxon>
        <taxon>Pseudomonadati</taxon>
        <taxon>Pseudomonadota</taxon>
        <taxon>Gammaproteobacteria</taxon>
        <taxon>Pseudomonadales</taxon>
        <taxon>Marinobacteraceae</taxon>
        <taxon>Marinobacter</taxon>
    </lineage>
</organism>
<dbReference type="InterPro" id="IPR025392">
    <property type="entry name" value="DUF4124"/>
</dbReference>
<evidence type="ECO:0000313" key="4">
    <source>
        <dbReference type="EMBL" id="MBB5322151.1"/>
    </source>
</evidence>
<reference evidence="4 5" key="1">
    <citation type="submission" date="2020-08" db="EMBL/GenBank/DDBJ databases">
        <title>Genomic Encyclopedia of Type Strains, Phase IV (KMG-IV): sequencing the most valuable type-strain genomes for metagenomic binning, comparative biology and taxonomic classification.</title>
        <authorList>
            <person name="Goeker M."/>
        </authorList>
    </citation>
    <scope>NUCLEOTIDE SEQUENCE [LARGE SCALE GENOMIC DNA]</scope>
    <source>
        <strain evidence="4 5">DSM 22359</strain>
    </source>
</reference>
<comment type="caution">
    <text evidence="4">The sequence shown here is derived from an EMBL/GenBank/DDBJ whole genome shotgun (WGS) entry which is preliminary data.</text>
</comment>